<keyword evidence="3" id="KW-0479">Metal-binding</keyword>
<keyword evidence="7" id="KW-0808">Transferase</keyword>
<dbReference type="InterPro" id="IPR036291">
    <property type="entry name" value="NAD(P)-bd_dom_sf"/>
</dbReference>
<dbReference type="PANTHER" id="PTHR43237:SF4">
    <property type="entry name" value="NADP-DEPENDENT MALIC ENZYME"/>
    <property type="match status" value="1"/>
</dbReference>
<dbReference type="SUPFAM" id="SSF51735">
    <property type="entry name" value="NAD(P)-binding Rossmann-fold domains"/>
    <property type="match status" value="1"/>
</dbReference>
<dbReference type="InterPro" id="IPR012301">
    <property type="entry name" value="Malic_N_dom"/>
</dbReference>
<accession>A0A6G6BVE5</accession>
<dbReference type="InterPro" id="IPR042113">
    <property type="entry name" value="P_AcTrfase_dom1"/>
</dbReference>
<dbReference type="EMBL" id="MN041983">
    <property type="protein sequence ID" value="QID55963.1"/>
    <property type="molecule type" value="Genomic_DNA"/>
</dbReference>
<evidence type="ECO:0000256" key="1">
    <source>
        <dbReference type="ARBA" id="ARBA00001936"/>
    </source>
</evidence>
<dbReference type="FunFam" id="3.40.50.720:FF:000095">
    <property type="entry name" value="NADP-dependent malic enzyme"/>
    <property type="match status" value="1"/>
</dbReference>
<feature type="domain" description="Malic enzyme NAD-binding" evidence="5">
    <location>
        <begin position="166"/>
        <end position="402"/>
    </location>
</feature>
<evidence type="ECO:0000256" key="3">
    <source>
        <dbReference type="ARBA" id="ARBA00022723"/>
    </source>
</evidence>
<dbReference type="InterPro" id="IPR045213">
    <property type="entry name" value="Malic_NAD-bd_bact_type"/>
</dbReference>
<dbReference type="Gene3D" id="3.40.50.10380">
    <property type="entry name" value="Malic enzyme, N-terminal domain"/>
    <property type="match status" value="1"/>
</dbReference>
<dbReference type="GO" id="GO:0051287">
    <property type="term" value="F:NAD binding"/>
    <property type="evidence" value="ECO:0007669"/>
    <property type="project" value="InterPro"/>
</dbReference>
<dbReference type="CDD" id="cd05311">
    <property type="entry name" value="NAD_bind_2_malic_enz"/>
    <property type="match status" value="1"/>
</dbReference>
<dbReference type="Pfam" id="PF01515">
    <property type="entry name" value="PTA_PTB"/>
    <property type="match status" value="1"/>
</dbReference>
<dbReference type="InterPro" id="IPR046346">
    <property type="entry name" value="Aminoacid_DH-like_N_sf"/>
</dbReference>
<comment type="cofactor">
    <cofactor evidence="1">
        <name>Mn(2+)</name>
        <dbReference type="ChEBI" id="CHEBI:29035"/>
    </cofactor>
</comment>
<dbReference type="AlphaFoldDB" id="A0A6G6BVE5"/>
<evidence type="ECO:0000259" key="5">
    <source>
        <dbReference type="SMART" id="SM00919"/>
    </source>
</evidence>
<reference evidence="7" key="1">
    <citation type="journal article" date="2020" name="Biol. Lett.">
        <title>Evolutionary rates are correlated between cockroach symbionts and mitochondrial genomes.</title>
        <authorList>
            <person name="Arab D.A."/>
            <person name="Bourguignon T."/>
            <person name="Wang Z."/>
            <person name="Ho S.Y.W."/>
            <person name="Lo N."/>
        </authorList>
    </citation>
    <scope>NUCLEOTIDE SEQUENCE</scope>
    <source>
        <strain evidence="7">DHOG3122</strain>
    </source>
</reference>
<feature type="domain" description="Malic enzyme N-terminal" evidence="6">
    <location>
        <begin position="21"/>
        <end position="154"/>
    </location>
</feature>
<dbReference type="SUPFAM" id="SSF53223">
    <property type="entry name" value="Aminoacid dehydrogenase-like, N-terminal domain"/>
    <property type="match status" value="1"/>
</dbReference>
<dbReference type="SMART" id="SM01274">
    <property type="entry name" value="malic"/>
    <property type="match status" value="1"/>
</dbReference>
<evidence type="ECO:0000256" key="4">
    <source>
        <dbReference type="ARBA" id="ARBA00023002"/>
    </source>
</evidence>
<sequence>MVKKIKNLKHEALNYHSKFPTGKIQISPTKDYSTQKDLSLAYSPGVAEPCKEIYRSYKTVYKYTSKGNLVAVITNGSAVLGLGNIGALASKPVMEGKALLFKIFSGIDVFDIEINESDPNKFIEIVKAIAPTFGGINLEDIKSPEAFEIEKRLKFELDIPVMHDDQHGTAIISGAALLNALSYVKKNIQEIKMIVNGAGSAAISCTRIYKKLGLNPNNILMFDSKGLLHSSRKDLTTEKEEFAVNTKLQNLSEAIKDSDVFIGLSIGGVLTEKMLKSMSKNPIVFAMANPDPEIDYNVAVQTRSDVIIATGRSDYPNQVNNVLGFPYIFRGALDVRATIINDEMKLAAIYAIASLAKESVPEQVNIVYNKKNISFGKDYIIPKPFDNRLITRVAPAVAKAAMDSGVARSPIINWTKYREILLDRMEYENKIIRMIQKRAQSNPKKIVFCNGEEYNILKSIQILQEKGIILNSTIVLGNKHKIQTLINKHNLKIDPIIFDPKKNDQKVKDYVNILLYKNKKIIKSNAYHIMQNLDYFGAMMVDQGEADIVMTGYSNPFRYSLKPILDIIGTNNLCQKTAGLMILLTKHGPIFLADIAVIKNPTTIELVRITIMTTKIVKYFDMVPCIAMLSFNNVLSKTNKIYKTVDFLHKKYPNLVVLHGESQLNLSLNKLCLEKNLTYFNSKISNNKANVFIFPNIESGNLTYKFFIGLEKIKTIGPVLLGIKKPAYIMQMKSNIEEIVNLSTFSVIDAQIRH</sequence>
<organism evidence="7">
    <name type="scientific">Blattabacterium sp.</name>
    <name type="common">Anaplecta sp.</name>
    <dbReference type="NCBI Taxonomy" id="2712790"/>
    <lineage>
        <taxon>Bacteria</taxon>
        <taxon>Pseudomonadati</taxon>
        <taxon>Bacteroidota</taxon>
        <taxon>Flavobacteriia</taxon>
        <taxon>Flavobacteriales</taxon>
        <taxon>Blattabacteriaceae</taxon>
        <taxon>Blattabacterium</taxon>
    </lineage>
</organism>
<dbReference type="Gene3D" id="3.40.50.720">
    <property type="entry name" value="NAD(P)-binding Rossmann-like Domain"/>
    <property type="match status" value="1"/>
</dbReference>
<keyword evidence="4" id="KW-0560">Oxidoreductase</keyword>
<dbReference type="FunFam" id="3.40.50.10380:FF:000003">
    <property type="entry name" value="NADP-dependent malic enzyme"/>
    <property type="match status" value="1"/>
</dbReference>
<dbReference type="InterPro" id="IPR051674">
    <property type="entry name" value="Malate_Decarboxylase"/>
</dbReference>
<dbReference type="Pfam" id="PF03949">
    <property type="entry name" value="Malic_M"/>
    <property type="match status" value="1"/>
</dbReference>
<dbReference type="InterPro" id="IPR002505">
    <property type="entry name" value="PTA_PTB"/>
</dbReference>
<dbReference type="GO" id="GO:0016616">
    <property type="term" value="F:oxidoreductase activity, acting on the CH-OH group of donors, NAD or NADP as acceptor"/>
    <property type="evidence" value="ECO:0007669"/>
    <property type="project" value="InterPro"/>
</dbReference>
<dbReference type="SMART" id="SM00919">
    <property type="entry name" value="Malic_M"/>
    <property type="match status" value="1"/>
</dbReference>
<dbReference type="Gene3D" id="3.40.50.10950">
    <property type="match status" value="1"/>
</dbReference>
<proteinExistence type="predicted"/>
<comment type="cofactor">
    <cofactor evidence="2">
        <name>Mg(2+)</name>
        <dbReference type="ChEBI" id="CHEBI:18420"/>
    </cofactor>
</comment>
<dbReference type="PANTHER" id="PTHR43237">
    <property type="entry name" value="NADP-DEPENDENT MALIC ENZYME"/>
    <property type="match status" value="1"/>
</dbReference>
<protein>
    <submittedName>
        <fullName evidence="7">Phosphate acetyltransferase</fullName>
    </submittedName>
</protein>
<dbReference type="SUPFAM" id="SSF53659">
    <property type="entry name" value="Isocitrate/Isopropylmalate dehydrogenase-like"/>
    <property type="match status" value="1"/>
</dbReference>
<evidence type="ECO:0000259" key="6">
    <source>
        <dbReference type="SMART" id="SM01274"/>
    </source>
</evidence>
<dbReference type="InterPro" id="IPR012302">
    <property type="entry name" value="Malic_NAD-bd"/>
</dbReference>
<dbReference type="GO" id="GO:0004470">
    <property type="term" value="F:malic enzyme activity"/>
    <property type="evidence" value="ECO:0007669"/>
    <property type="project" value="InterPro"/>
</dbReference>
<dbReference type="InterPro" id="IPR037062">
    <property type="entry name" value="Malic_N_dom_sf"/>
</dbReference>
<evidence type="ECO:0000256" key="2">
    <source>
        <dbReference type="ARBA" id="ARBA00001946"/>
    </source>
</evidence>
<dbReference type="InterPro" id="IPR042112">
    <property type="entry name" value="P_AcTrfase_dom2"/>
</dbReference>
<evidence type="ECO:0000313" key="7">
    <source>
        <dbReference type="EMBL" id="QID55963.1"/>
    </source>
</evidence>
<name>A0A6G6BVE5_9FLAO</name>
<dbReference type="Pfam" id="PF00390">
    <property type="entry name" value="malic"/>
    <property type="match status" value="1"/>
</dbReference>
<dbReference type="Gene3D" id="3.40.50.10750">
    <property type="entry name" value="Isocitrate/Isopropylmalate dehydrogenase-like"/>
    <property type="match status" value="1"/>
</dbReference>
<dbReference type="GO" id="GO:0016746">
    <property type="term" value="F:acyltransferase activity"/>
    <property type="evidence" value="ECO:0007669"/>
    <property type="project" value="InterPro"/>
</dbReference>
<feature type="non-terminal residue" evidence="7">
    <location>
        <position position="754"/>
    </location>
</feature>
<dbReference type="GO" id="GO:0046872">
    <property type="term" value="F:metal ion binding"/>
    <property type="evidence" value="ECO:0007669"/>
    <property type="project" value="UniProtKB-KW"/>
</dbReference>